<evidence type="ECO:0000313" key="2">
    <source>
        <dbReference type="EMBL" id="XDQ22809.1"/>
    </source>
</evidence>
<dbReference type="RefSeq" id="WP_369153431.1">
    <property type="nucleotide sequence ID" value="NZ_CP163433.1"/>
</dbReference>
<evidence type="ECO:0000256" key="1">
    <source>
        <dbReference type="SAM" id="MobiDB-lite"/>
    </source>
</evidence>
<feature type="region of interest" description="Disordered" evidence="1">
    <location>
        <begin position="39"/>
        <end position="84"/>
    </location>
</feature>
<feature type="compositionally biased region" description="Basic and acidic residues" evidence="1">
    <location>
        <begin position="42"/>
        <end position="56"/>
    </location>
</feature>
<sequence length="228" mass="25041">MSAHPEAVTDLREPTVNRRPTIRTALALTATAALTLSACGSDDGKARGTEVERDSKPASPTASADTSPNRPEIELPSDISYTFDWPKTGDKEKDAVLADSEQSIKAVDQAIVKQNALDKAYLYYYEGEAAAETQKFVQDYVDHRAAITGSYRFYAPEVNVNQDGTASLSYCEDQGKAFVKYLETNKNKKTEVTAKSYVIYHTSLKKNDKGVWVIQKIVSQSGSAKCRP</sequence>
<accession>A0AB39NXK9</accession>
<protein>
    <recommendedName>
        <fullName evidence="3">Lipoprotein</fullName>
    </recommendedName>
</protein>
<evidence type="ECO:0008006" key="3">
    <source>
        <dbReference type="Google" id="ProtNLM"/>
    </source>
</evidence>
<feature type="compositionally biased region" description="Polar residues" evidence="1">
    <location>
        <begin position="58"/>
        <end position="69"/>
    </location>
</feature>
<reference evidence="2" key="1">
    <citation type="submission" date="2024-07" db="EMBL/GenBank/DDBJ databases">
        <authorList>
            <person name="Yu S.T."/>
        </authorList>
    </citation>
    <scope>NUCLEOTIDE SEQUENCE</scope>
    <source>
        <strain evidence="2">R17</strain>
    </source>
</reference>
<dbReference type="EMBL" id="CP163433">
    <property type="protein sequence ID" value="XDQ22809.1"/>
    <property type="molecule type" value="Genomic_DNA"/>
</dbReference>
<organism evidence="2">
    <name type="scientific">Streptomyces sp. R17</name>
    <dbReference type="NCBI Taxonomy" id="3238626"/>
    <lineage>
        <taxon>Bacteria</taxon>
        <taxon>Bacillati</taxon>
        <taxon>Actinomycetota</taxon>
        <taxon>Actinomycetes</taxon>
        <taxon>Kitasatosporales</taxon>
        <taxon>Streptomycetaceae</taxon>
        <taxon>Streptomyces</taxon>
    </lineage>
</organism>
<name>A0AB39NXK9_9ACTN</name>
<gene>
    <name evidence="2" type="ORF">AB5J48_21260</name>
</gene>
<proteinExistence type="predicted"/>
<dbReference type="AlphaFoldDB" id="A0AB39NXK9"/>